<accession>A0A9D2US64</accession>
<gene>
    <name evidence="3" type="ORF">K8V79_06775</name>
</gene>
<dbReference type="Pfam" id="PF25642">
    <property type="entry name" value="DUF7944"/>
    <property type="match status" value="1"/>
</dbReference>
<evidence type="ECO:0000256" key="1">
    <source>
        <dbReference type="SAM" id="SignalP"/>
    </source>
</evidence>
<feature type="signal peptide" evidence="1">
    <location>
        <begin position="1"/>
        <end position="24"/>
    </location>
</feature>
<dbReference type="NCBIfam" id="NF047330">
    <property type="entry name" value="MCR_0457_fam"/>
    <property type="match status" value="1"/>
</dbReference>
<reference evidence="3" key="2">
    <citation type="submission" date="2021-09" db="EMBL/GenBank/DDBJ databases">
        <authorList>
            <person name="Gilroy R."/>
        </authorList>
    </citation>
    <scope>NUCLEOTIDE SEQUENCE</scope>
    <source>
        <strain evidence="3">CHK135-1449</strain>
    </source>
</reference>
<evidence type="ECO:0000259" key="2">
    <source>
        <dbReference type="Pfam" id="PF25642"/>
    </source>
</evidence>
<dbReference type="EMBL" id="DYWX01000071">
    <property type="protein sequence ID" value="HJF27936.1"/>
    <property type="molecule type" value="Genomic_DNA"/>
</dbReference>
<evidence type="ECO:0000313" key="3">
    <source>
        <dbReference type="EMBL" id="HJF27936.1"/>
    </source>
</evidence>
<dbReference type="Proteomes" id="UP000787156">
    <property type="component" value="Unassembled WGS sequence"/>
</dbReference>
<feature type="domain" description="DUF7944" evidence="2">
    <location>
        <begin position="38"/>
        <end position="118"/>
    </location>
</feature>
<proteinExistence type="predicted"/>
<reference evidence="3" key="1">
    <citation type="journal article" date="2021" name="PeerJ">
        <title>Extensive microbial diversity within the chicken gut microbiome revealed by metagenomics and culture.</title>
        <authorList>
            <person name="Gilroy R."/>
            <person name="Ravi A."/>
            <person name="Getino M."/>
            <person name="Pursley I."/>
            <person name="Horton D.L."/>
            <person name="Alikhan N.F."/>
            <person name="Baker D."/>
            <person name="Gharbi K."/>
            <person name="Hall N."/>
            <person name="Watson M."/>
            <person name="Adriaenssens E.M."/>
            <person name="Foster-Nyarko E."/>
            <person name="Jarju S."/>
            <person name="Secka A."/>
            <person name="Antonio M."/>
            <person name="Oren A."/>
            <person name="Chaudhuri R.R."/>
            <person name="La Ragione R."/>
            <person name="Hildebrand F."/>
            <person name="Pallen M.J."/>
        </authorList>
    </citation>
    <scope>NUCLEOTIDE SEQUENCE</scope>
    <source>
        <strain evidence="3">CHK135-1449</strain>
    </source>
</reference>
<dbReference type="AlphaFoldDB" id="A0A9D2US64"/>
<organism evidence="3 4">
    <name type="scientific">Acinetobacter lwoffii</name>
    <dbReference type="NCBI Taxonomy" id="28090"/>
    <lineage>
        <taxon>Bacteria</taxon>
        <taxon>Pseudomonadati</taxon>
        <taxon>Pseudomonadota</taxon>
        <taxon>Gammaproteobacteria</taxon>
        <taxon>Moraxellales</taxon>
        <taxon>Moraxellaceae</taxon>
        <taxon>Acinetobacter</taxon>
    </lineage>
</organism>
<sequence length="123" mass="13399">MMKKKSLSGVALCFSALFSHSVLATTDLTTEESNTIIKEDIAAAQVMAEVCPAIIGKNATFDSVIQQLIQTYLGEYSVKGMTYSALQADSEYKSLLKEARDGAKQSSQEEQQTVCQEILDHQG</sequence>
<comment type="caution">
    <text evidence="3">The sequence shown here is derived from an EMBL/GenBank/DDBJ whole genome shotgun (WGS) entry which is preliminary data.</text>
</comment>
<protein>
    <recommendedName>
        <fullName evidence="2">DUF7944 domain-containing protein</fullName>
    </recommendedName>
</protein>
<feature type="chain" id="PRO_5039106909" description="DUF7944 domain-containing protein" evidence="1">
    <location>
        <begin position="25"/>
        <end position="123"/>
    </location>
</feature>
<keyword evidence="1" id="KW-0732">Signal</keyword>
<name>A0A9D2US64_ACILW</name>
<dbReference type="InterPro" id="IPR057704">
    <property type="entry name" value="DUF7944"/>
</dbReference>
<evidence type="ECO:0000313" key="4">
    <source>
        <dbReference type="Proteomes" id="UP000787156"/>
    </source>
</evidence>